<reference evidence="9 10" key="1">
    <citation type="submission" date="2024-09" db="EMBL/GenBank/DDBJ databases">
        <title>Draft genome sequences of 6 high pH adapted Marinobacter shengliensis sp. isolated from Mariana forearc serpentinite mud volcanoes.</title>
        <authorList>
            <person name="Elkassas S."/>
            <person name="Serres M."/>
            <person name="Michael N."/>
            <person name="Amina P."/>
            <person name="Teodora Z."/>
            <person name="Julie H."/>
        </authorList>
    </citation>
    <scope>NUCLEOTIDE SEQUENCE [LARGE SCALE GENOMIC DNA]</scope>
    <source>
        <strain evidence="9 10">EB4</strain>
    </source>
</reference>
<dbReference type="RefSeq" id="WP_152439529.1">
    <property type="nucleotide sequence ID" value="NZ_JAINWO010000004.1"/>
</dbReference>
<dbReference type="PROSITE" id="PS50045">
    <property type="entry name" value="SIGMA54_INTERACT_4"/>
    <property type="match status" value="1"/>
</dbReference>
<evidence type="ECO:0000256" key="2">
    <source>
        <dbReference type="ARBA" id="ARBA00022840"/>
    </source>
</evidence>
<evidence type="ECO:0000256" key="4">
    <source>
        <dbReference type="ARBA" id="ARBA00023125"/>
    </source>
</evidence>
<dbReference type="InterPro" id="IPR027417">
    <property type="entry name" value="P-loop_NTPase"/>
</dbReference>
<feature type="compositionally biased region" description="Polar residues" evidence="7">
    <location>
        <begin position="464"/>
        <end position="480"/>
    </location>
</feature>
<dbReference type="PRINTS" id="PR01590">
    <property type="entry name" value="HTHFIS"/>
</dbReference>
<dbReference type="Pfam" id="PF02954">
    <property type="entry name" value="HTH_8"/>
    <property type="match status" value="1"/>
</dbReference>
<evidence type="ECO:0000256" key="6">
    <source>
        <dbReference type="SAM" id="Coils"/>
    </source>
</evidence>
<dbReference type="PROSITE" id="PS00688">
    <property type="entry name" value="SIGMA54_INTERACT_3"/>
    <property type="match status" value="1"/>
</dbReference>
<feature type="domain" description="Sigma-54 factor interaction" evidence="8">
    <location>
        <begin position="208"/>
        <end position="436"/>
    </location>
</feature>
<keyword evidence="5" id="KW-0804">Transcription</keyword>
<dbReference type="InterPro" id="IPR058031">
    <property type="entry name" value="AAA_lid_NorR"/>
</dbReference>
<organism evidence="9 10">
    <name type="scientific">Marinobacter shengliensis</name>
    <dbReference type="NCBI Taxonomy" id="1389223"/>
    <lineage>
        <taxon>Bacteria</taxon>
        <taxon>Pseudomonadati</taxon>
        <taxon>Pseudomonadota</taxon>
        <taxon>Gammaproteobacteria</taxon>
        <taxon>Pseudomonadales</taxon>
        <taxon>Marinobacteraceae</taxon>
        <taxon>Marinobacter</taxon>
    </lineage>
</organism>
<dbReference type="Gene3D" id="1.10.8.60">
    <property type="match status" value="1"/>
</dbReference>
<keyword evidence="4" id="KW-0238">DNA-binding</keyword>
<name>A0ABV4W7P3_9GAMM</name>
<evidence type="ECO:0000259" key="8">
    <source>
        <dbReference type="PROSITE" id="PS50045"/>
    </source>
</evidence>
<dbReference type="InterPro" id="IPR025944">
    <property type="entry name" value="Sigma_54_int_dom_CS"/>
</dbReference>
<dbReference type="PROSITE" id="PS00675">
    <property type="entry name" value="SIGMA54_INTERACT_1"/>
    <property type="match status" value="1"/>
</dbReference>
<dbReference type="Pfam" id="PF25601">
    <property type="entry name" value="AAA_lid_14"/>
    <property type="match status" value="1"/>
</dbReference>
<dbReference type="InterPro" id="IPR003018">
    <property type="entry name" value="GAF"/>
</dbReference>
<dbReference type="InterPro" id="IPR002078">
    <property type="entry name" value="Sigma_54_int"/>
</dbReference>
<dbReference type="SMART" id="SM00065">
    <property type="entry name" value="GAF"/>
    <property type="match status" value="1"/>
</dbReference>
<keyword evidence="6" id="KW-0175">Coiled coil</keyword>
<dbReference type="PROSITE" id="PS00676">
    <property type="entry name" value="SIGMA54_INTERACT_2"/>
    <property type="match status" value="1"/>
</dbReference>
<keyword evidence="2" id="KW-0067">ATP-binding</keyword>
<dbReference type="Gene3D" id="3.40.50.300">
    <property type="entry name" value="P-loop containing nucleotide triphosphate hydrolases"/>
    <property type="match status" value="1"/>
</dbReference>
<comment type="caution">
    <text evidence="9">The sequence shown here is derived from an EMBL/GenBank/DDBJ whole genome shotgun (WGS) entry which is preliminary data.</text>
</comment>
<dbReference type="SUPFAM" id="SSF52540">
    <property type="entry name" value="P-loop containing nucleoside triphosphate hydrolases"/>
    <property type="match status" value="1"/>
</dbReference>
<dbReference type="CDD" id="cd00009">
    <property type="entry name" value="AAA"/>
    <property type="match status" value="1"/>
</dbReference>
<dbReference type="Gene3D" id="1.10.10.60">
    <property type="entry name" value="Homeodomain-like"/>
    <property type="match status" value="1"/>
</dbReference>
<accession>A0ABV4W7P3</accession>
<proteinExistence type="predicted"/>
<sequence length="557" mass="61059">MENLSSPLESDVIKAETDLTVVQEAAKLIGHSGSPESAITGILRLMSQMLGLNRGRVLLSTPDDSALHIQYSYGLTPEERKRGVYSFEEGITGRVMRQGQLAVVQNIDEEPGYLFRAVDRMTLPDGVVAYIAIPILEGNTPVGVLAVNRLRMRPRSFSADLVILRILATFIAQIIKINSLIEERTNHLQAENQELKDALQNQQTNHGILGDSRAVQDALLQVTRVAKTQVTVLLTGESGTGKERFSQILHLNSARKEQPFLAINCAAIPDQLLESELFGHERGAFTGASATKPGKIELASGGTLFLDEIGDLNLELQSKLLRVLEGQVIQRVGGNKDIPVDVRIVTATHKNLQDAVNRGEFRLDLFYRLNVFPIHLPPLRSREGDVRILARHFLLSANREYGRYTLLGNGVMERLESYSWPGNIRQLENVIKRAVLMAEDGTISIMDIEAILRQESTISRHLEAGQQSSADPAGPTSFNSAIAPGSGGAQNTSSPGPGRPYSWVRADEASELTDALQQTGGNKTRAAALLGMTPRQFRYRLEKLNMNNGAEPGPDNV</sequence>
<evidence type="ECO:0000256" key="3">
    <source>
        <dbReference type="ARBA" id="ARBA00023015"/>
    </source>
</evidence>
<dbReference type="Gene3D" id="3.30.450.40">
    <property type="match status" value="1"/>
</dbReference>
<evidence type="ECO:0000313" key="9">
    <source>
        <dbReference type="EMBL" id="MFB2716098.1"/>
    </source>
</evidence>
<feature type="region of interest" description="Disordered" evidence="7">
    <location>
        <begin position="462"/>
        <end position="503"/>
    </location>
</feature>
<feature type="coiled-coil region" evidence="6">
    <location>
        <begin position="178"/>
        <end position="205"/>
    </location>
</feature>
<keyword evidence="10" id="KW-1185">Reference proteome</keyword>
<evidence type="ECO:0000256" key="7">
    <source>
        <dbReference type="SAM" id="MobiDB-lite"/>
    </source>
</evidence>
<dbReference type="Proteomes" id="UP001576762">
    <property type="component" value="Unassembled WGS sequence"/>
</dbReference>
<dbReference type="PANTHER" id="PTHR32071">
    <property type="entry name" value="TRANSCRIPTIONAL REGULATORY PROTEIN"/>
    <property type="match status" value="1"/>
</dbReference>
<dbReference type="EMBL" id="JBHFLD010000013">
    <property type="protein sequence ID" value="MFB2716098.1"/>
    <property type="molecule type" value="Genomic_DNA"/>
</dbReference>
<dbReference type="Pfam" id="PF00158">
    <property type="entry name" value="Sigma54_activat"/>
    <property type="match status" value="1"/>
</dbReference>
<dbReference type="SUPFAM" id="SSF55781">
    <property type="entry name" value="GAF domain-like"/>
    <property type="match status" value="1"/>
</dbReference>
<dbReference type="Pfam" id="PF01590">
    <property type="entry name" value="GAF"/>
    <property type="match status" value="1"/>
</dbReference>
<dbReference type="InterPro" id="IPR025662">
    <property type="entry name" value="Sigma_54_int_dom_ATP-bd_1"/>
</dbReference>
<dbReference type="SUPFAM" id="SSF46689">
    <property type="entry name" value="Homeodomain-like"/>
    <property type="match status" value="1"/>
</dbReference>
<gene>
    <name evidence="9" type="ORF">ACE05E_11450</name>
</gene>
<dbReference type="InterPro" id="IPR029016">
    <property type="entry name" value="GAF-like_dom_sf"/>
</dbReference>
<keyword evidence="1" id="KW-0547">Nucleotide-binding</keyword>
<evidence type="ECO:0000256" key="5">
    <source>
        <dbReference type="ARBA" id="ARBA00023163"/>
    </source>
</evidence>
<dbReference type="InterPro" id="IPR009057">
    <property type="entry name" value="Homeodomain-like_sf"/>
</dbReference>
<protein>
    <submittedName>
        <fullName evidence="9">Sigma-54 interaction domain-containing protein</fullName>
    </submittedName>
</protein>
<keyword evidence="3" id="KW-0805">Transcription regulation</keyword>
<dbReference type="InterPro" id="IPR002197">
    <property type="entry name" value="HTH_Fis"/>
</dbReference>
<evidence type="ECO:0000313" key="10">
    <source>
        <dbReference type="Proteomes" id="UP001576762"/>
    </source>
</evidence>
<dbReference type="InterPro" id="IPR003593">
    <property type="entry name" value="AAA+_ATPase"/>
</dbReference>
<evidence type="ECO:0000256" key="1">
    <source>
        <dbReference type="ARBA" id="ARBA00022741"/>
    </source>
</evidence>
<dbReference type="InterPro" id="IPR025943">
    <property type="entry name" value="Sigma_54_int_dom_ATP-bd_2"/>
</dbReference>
<dbReference type="SMART" id="SM00382">
    <property type="entry name" value="AAA"/>
    <property type="match status" value="1"/>
</dbReference>